<comment type="caution">
    <text evidence="1">The sequence shown here is derived from an EMBL/GenBank/DDBJ whole genome shotgun (WGS) entry which is preliminary data.</text>
</comment>
<dbReference type="SUPFAM" id="SSF49785">
    <property type="entry name" value="Galactose-binding domain-like"/>
    <property type="match status" value="1"/>
</dbReference>
<reference evidence="1" key="1">
    <citation type="submission" date="2022-10" db="EMBL/GenBank/DDBJ databases">
        <title>Sifting through the core-genome to identify putative cross-protective antigens against Riemerella anatipestifer.</title>
        <authorList>
            <person name="Zheng X."/>
            <person name="Zhang W."/>
        </authorList>
    </citation>
    <scope>NUCLEOTIDE SEQUENCE</scope>
    <source>
        <strain evidence="1">ZWRA178</strain>
    </source>
</reference>
<dbReference type="EMBL" id="JAOZYT010000153">
    <property type="protein sequence ID" value="MCW0524987.1"/>
    <property type="molecule type" value="Genomic_DNA"/>
</dbReference>
<dbReference type="AlphaFoldDB" id="A0AAP3AP42"/>
<dbReference type="Proteomes" id="UP001207440">
    <property type="component" value="Unassembled WGS sequence"/>
</dbReference>
<sequence length="392" mass="43194">LARNTEFKNGGEHWSKGYPQAEFLPNERAVKITSIDGQDYNQIDQNIKCEKNTEYTISAFVKGIGSAFFYALEMKENGTYTAVYSDNYRVFPINSEYKYVKFTIRTQSDTAYFIFILRAFSNNTVWFKDVKVEKGNKATDWSPNPQDIETLFANLQQGISNMQTSLSDVKTKTDNFASIQGGLMMANLMSVGSNQANQNAFISGITDEGAMSVRFGAGSNYANKHNAPFRVLDNGKMIAKDADITGRITATGGNIGDWEINGSSFRSSSIGSNDSWAQYSSYAFFSPETFLIRKNGSERGETKEVMMGITSSISTGSEGAAAAIKSNIKKTQYDFDRDNVALRLEAKNGVTNTALDILNGDIRVGGEVGYTGELFLGGVWLTIRKGIITNYS</sequence>
<evidence type="ECO:0000313" key="2">
    <source>
        <dbReference type="Proteomes" id="UP001207440"/>
    </source>
</evidence>
<protein>
    <recommendedName>
        <fullName evidence="3">Phage tail protein</fullName>
    </recommendedName>
</protein>
<evidence type="ECO:0000313" key="1">
    <source>
        <dbReference type="EMBL" id="MCW0524987.1"/>
    </source>
</evidence>
<evidence type="ECO:0008006" key="3">
    <source>
        <dbReference type="Google" id="ProtNLM"/>
    </source>
</evidence>
<organism evidence="1 2">
    <name type="scientific">Riemerella anatipestifer</name>
    <name type="common">Moraxella anatipestifer</name>
    <dbReference type="NCBI Taxonomy" id="34085"/>
    <lineage>
        <taxon>Bacteria</taxon>
        <taxon>Pseudomonadati</taxon>
        <taxon>Bacteroidota</taxon>
        <taxon>Flavobacteriia</taxon>
        <taxon>Flavobacteriales</taxon>
        <taxon>Weeksellaceae</taxon>
        <taxon>Riemerella</taxon>
    </lineage>
</organism>
<name>A0AAP3AP42_RIEAN</name>
<dbReference type="Gene3D" id="2.60.120.260">
    <property type="entry name" value="Galactose-binding domain-like"/>
    <property type="match status" value="1"/>
</dbReference>
<gene>
    <name evidence="1" type="ORF">OKE68_11805</name>
</gene>
<proteinExistence type="predicted"/>
<accession>A0AAP3AP42</accession>
<dbReference type="InterPro" id="IPR008979">
    <property type="entry name" value="Galactose-bd-like_sf"/>
</dbReference>
<feature type="non-terminal residue" evidence="1">
    <location>
        <position position="1"/>
    </location>
</feature>